<dbReference type="Proteomes" id="UP001064106">
    <property type="component" value="Unassembled WGS sequence"/>
</dbReference>
<keyword evidence="2" id="KW-0238">DNA-binding</keyword>
<protein>
    <submittedName>
        <fullName evidence="5">AraC family transcriptional regulator</fullName>
    </submittedName>
</protein>
<sequence>MNQRRTINVRRVVKVLQGAARSGVSIPELLDQCGIERHVLEQPDARIERDTFIRLMLLVMEQTQDEFLGFGQGRKSKPGTFSMMAHAVINCPTLDAAVRRGIRFYGLFDLNMRTWLRREGDQARLITEVDPRLDFRDVIIDAMLFLSLRFMSWLVGKVVEPQAVYLDYQPLKEDDEHRFMFNCPTYYNSGVNQLVFPVHYLDLPLVRNELSLSHFLRESLAQLFEGNVHNVGLPARIRGLLSEDYGGHFPDFGEVCRRLQMTPQTLRRRLKDDNTSYQEIKDSIRKDASVYYLSKAELSIDEIALLMGFSEASSFHRAFKKWTNMTPSAYRRTHFGETNEHP</sequence>
<evidence type="ECO:0000313" key="6">
    <source>
        <dbReference type="Proteomes" id="UP001064106"/>
    </source>
</evidence>
<dbReference type="InterPro" id="IPR020449">
    <property type="entry name" value="Tscrpt_reg_AraC-type_HTH"/>
</dbReference>
<proteinExistence type="predicted"/>
<dbReference type="RefSeq" id="WP_163124105.1">
    <property type="nucleotide sequence ID" value="NZ_ARXS01000021.1"/>
</dbReference>
<dbReference type="PANTHER" id="PTHR47894">
    <property type="entry name" value="HTH-TYPE TRANSCRIPTIONAL REGULATOR GADX"/>
    <property type="match status" value="1"/>
</dbReference>
<keyword evidence="3" id="KW-0804">Transcription</keyword>
<dbReference type="SUPFAM" id="SSF46689">
    <property type="entry name" value="Homeodomain-like"/>
    <property type="match status" value="1"/>
</dbReference>
<dbReference type="PROSITE" id="PS01124">
    <property type="entry name" value="HTH_ARAC_FAMILY_2"/>
    <property type="match status" value="1"/>
</dbReference>
<name>A0ABT2R2I3_9GAMM</name>
<dbReference type="PANTHER" id="PTHR47894:SF1">
    <property type="entry name" value="HTH-TYPE TRANSCRIPTIONAL REGULATOR VQSM"/>
    <property type="match status" value="1"/>
</dbReference>
<dbReference type="SMART" id="SM00342">
    <property type="entry name" value="HTH_ARAC"/>
    <property type="match status" value="1"/>
</dbReference>
<organism evidence="5 6">
    <name type="scientific">Alloalcanivorax balearicus MACL04</name>
    <dbReference type="NCBI Taxonomy" id="1177182"/>
    <lineage>
        <taxon>Bacteria</taxon>
        <taxon>Pseudomonadati</taxon>
        <taxon>Pseudomonadota</taxon>
        <taxon>Gammaproteobacteria</taxon>
        <taxon>Oceanospirillales</taxon>
        <taxon>Alcanivoracaceae</taxon>
        <taxon>Alloalcanivorax</taxon>
    </lineage>
</organism>
<dbReference type="InterPro" id="IPR018060">
    <property type="entry name" value="HTH_AraC"/>
</dbReference>
<dbReference type="Pfam" id="PF12833">
    <property type="entry name" value="HTH_18"/>
    <property type="match status" value="1"/>
</dbReference>
<feature type="domain" description="HTH araC/xylS-type" evidence="4">
    <location>
        <begin position="235"/>
        <end position="333"/>
    </location>
</feature>
<evidence type="ECO:0000259" key="4">
    <source>
        <dbReference type="PROSITE" id="PS01124"/>
    </source>
</evidence>
<keyword evidence="6" id="KW-1185">Reference proteome</keyword>
<accession>A0ABT2R2I3</accession>
<gene>
    <name evidence="5" type="ORF">MA04_03212</name>
</gene>
<comment type="caution">
    <text evidence="5">The sequence shown here is derived from an EMBL/GenBank/DDBJ whole genome shotgun (WGS) entry which is preliminary data.</text>
</comment>
<dbReference type="InterPro" id="IPR032687">
    <property type="entry name" value="AraC-type_N"/>
</dbReference>
<dbReference type="InterPro" id="IPR009057">
    <property type="entry name" value="Homeodomain-like_sf"/>
</dbReference>
<dbReference type="Gene3D" id="1.10.10.60">
    <property type="entry name" value="Homeodomain-like"/>
    <property type="match status" value="1"/>
</dbReference>
<evidence type="ECO:0000256" key="1">
    <source>
        <dbReference type="ARBA" id="ARBA00023015"/>
    </source>
</evidence>
<evidence type="ECO:0000313" key="5">
    <source>
        <dbReference type="EMBL" id="MCU5783912.1"/>
    </source>
</evidence>
<evidence type="ECO:0000256" key="2">
    <source>
        <dbReference type="ARBA" id="ARBA00023125"/>
    </source>
</evidence>
<evidence type="ECO:0000256" key="3">
    <source>
        <dbReference type="ARBA" id="ARBA00023163"/>
    </source>
</evidence>
<dbReference type="PRINTS" id="PR00032">
    <property type="entry name" value="HTHARAC"/>
</dbReference>
<dbReference type="EMBL" id="ARXS01000021">
    <property type="protein sequence ID" value="MCU5783912.1"/>
    <property type="molecule type" value="Genomic_DNA"/>
</dbReference>
<keyword evidence="1" id="KW-0805">Transcription regulation</keyword>
<dbReference type="Pfam" id="PF12625">
    <property type="entry name" value="Arabinose_bd"/>
    <property type="match status" value="1"/>
</dbReference>
<reference evidence="5" key="1">
    <citation type="submission" date="2012-09" db="EMBL/GenBank/DDBJ databases">
        <title>Genome Sequence of alkane-degrading Bacterium Alcanivorax balearicus MACL04.</title>
        <authorList>
            <person name="Lai Q."/>
            <person name="Shao Z."/>
        </authorList>
    </citation>
    <scope>NUCLEOTIDE SEQUENCE</scope>
    <source>
        <strain evidence="5">MACL04</strain>
    </source>
</reference>